<dbReference type="STRING" id="32264.A0A158P4P2"/>
<organism evidence="4 5">
    <name type="scientific">Tetranychus urticae</name>
    <name type="common">Two-spotted spider mite</name>
    <dbReference type="NCBI Taxonomy" id="32264"/>
    <lineage>
        <taxon>Eukaryota</taxon>
        <taxon>Metazoa</taxon>
        <taxon>Ecdysozoa</taxon>
        <taxon>Arthropoda</taxon>
        <taxon>Chelicerata</taxon>
        <taxon>Arachnida</taxon>
        <taxon>Acari</taxon>
        <taxon>Acariformes</taxon>
        <taxon>Trombidiformes</taxon>
        <taxon>Prostigmata</taxon>
        <taxon>Eleutherengona</taxon>
        <taxon>Raphignathae</taxon>
        <taxon>Tetranychoidea</taxon>
        <taxon>Tetranychidae</taxon>
        <taxon>Tetranychus</taxon>
    </lineage>
</organism>
<feature type="compositionally biased region" description="Polar residues" evidence="2">
    <location>
        <begin position="384"/>
        <end position="398"/>
    </location>
</feature>
<dbReference type="GO" id="GO:0008270">
    <property type="term" value="F:zinc ion binding"/>
    <property type="evidence" value="ECO:0007669"/>
    <property type="project" value="UniProtKB-KW"/>
</dbReference>
<proteinExistence type="predicted"/>
<dbReference type="Pfam" id="PF03732">
    <property type="entry name" value="Retrotrans_gag"/>
    <property type="match status" value="1"/>
</dbReference>
<keyword evidence="5" id="KW-1185">Reference proteome</keyword>
<feature type="compositionally biased region" description="Polar residues" evidence="2">
    <location>
        <begin position="342"/>
        <end position="363"/>
    </location>
</feature>
<dbReference type="SUPFAM" id="SSF50630">
    <property type="entry name" value="Acid proteases"/>
    <property type="match status" value="1"/>
</dbReference>
<dbReference type="Gene3D" id="4.10.60.10">
    <property type="entry name" value="Zinc finger, CCHC-type"/>
    <property type="match status" value="1"/>
</dbReference>
<feature type="domain" description="CCHC-type" evidence="3">
    <location>
        <begin position="232"/>
        <end position="246"/>
    </location>
</feature>
<dbReference type="GO" id="GO:0006508">
    <property type="term" value="P:proteolysis"/>
    <property type="evidence" value="ECO:0007669"/>
    <property type="project" value="InterPro"/>
</dbReference>
<evidence type="ECO:0000313" key="4">
    <source>
        <dbReference type="EnsemblMetazoa" id="tetur06g06883.1"/>
    </source>
</evidence>
<dbReference type="Pfam" id="PF00098">
    <property type="entry name" value="zf-CCHC"/>
    <property type="match status" value="1"/>
</dbReference>
<dbReference type="GO" id="GO:0004190">
    <property type="term" value="F:aspartic-type endopeptidase activity"/>
    <property type="evidence" value="ECO:0007669"/>
    <property type="project" value="InterPro"/>
</dbReference>
<dbReference type="AlphaFoldDB" id="A0A158P4P2"/>
<dbReference type="InterPro" id="IPR036875">
    <property type="entry name" value="Znf_CCHC_sf"/>
</dbReference>
<dbReference type="InterPro" id="IPR001878">
    <property type="entry name" value="Znf_CCHC"/>
</dbReference>
<feature type="region of interest" description="Disordered" evidence="2">
    <location>
        <begin position="256"/>
        <end position="400"/>
    </location>
</feature>
<dbReference type="EMBL" id="CAEY01001807">
    <property type="status" value="NOT_ANNOTATED_CDS"/>
    <property type="molecule type" value="Genomic_DNA"/>
</dbReference>
<feature type="compositionally biased region" description="Low complexity" evidence="2">
    <location>
        <begin position="256"/>
        <end position="274"/>
    </location>
</feature>
<evidence type="ECO:0000256" key="2">
    <source>
        <dbReference type="SAM" id="MobiDB-lite"/>
    </source>
</evidence>
<dbReference type="SUPFAM" id="SSF57756">
    <property type="entry name" value="Retrovirus zinc finger-like domains"/>
    <property type="match status" value="1"/>
</dbReference>
<dbReference type="PROSITE" id="PS00141">
    <property type="entry name" value="ASP_PROTEASE"/>
    <property type="match status" value="1"/>
</dbReference>
<accession>A0A158P4P2</accession>
<dbReference type="Gene3D" id="2.40.70.10">
    <property type="entry name" value="Acid Proteases"/>
    <property type="match status" value="1"/>
</dbReference>
<dbReference type="InterPro" id="IPR001969">
    <property type="entry name" value="Aspartic_peptidase_AS"/>
</dbReference>
<name>A0A158P4P2_TETUR</name>
<evidence type="ECO:0000256" key="1">
    <source>
        <dbReference type="PROSITE-ProRule" id="PRU00047"/>
    </source>
</evidence>
<feature type="compositionally biased region" description="Polar residues" evidence="2">
    <location>
        <begin position="275"/>
        <end position="333"/>
    </location>
</feature>
<keyword evidence="1" id="KW-0479">Metal-binding</keyword>
<keyword evidence="1" id="KW-0862">Zinc</keyword>
<sequence length="591" mass="67568">MTETEVKTVKPVVSLPRGPKLDYFDGSISSKVLKFIDKYESPAKFYSWSEEDKLQRICLYLEDSALSWFKQEIEPKASDPKFTWSTFLELFKETFLPSSYKDFLAEQLNNRKQDASEPVTRYIIDVKELCLRMNPSMEEAEILRHLFRGIRPELKSALYAAEVETIEKFSKFAKNLEKGMVTTSPSNEISELRNLFKEFMAKNTSQNQMNRPRYANAIQSRPERTTDNQPICYYCKKPGHFKSNCRLLLSKHNQTNYPNNYLNNRQSSYQNNNRQTGYPNNFQTNYQNNRQIGYPNNRQTGYPNQRYDNNNPTHNQFRNPIPNDQYSSSTQEEWVQYHPPNYSRNVRPDTNSTRTGNTFTRGPNPNLPHDPRTSPPNALPAPPTTSDQAVNRVSTLSETSDENENYVFATAWVDEKKLKCIIDSGSAVSIIRISSVPKPNNMRHYEGPNITSASGHHISILGKIRCLIQVTGIPTAVWTNLLVVADDFTYPLLLGNNFNKAAGVVLDLRTMKVQAQTGPTEQLDKSNHFDFITNSDCTKYSLNLGYQFETNDGLIPLDLNIVETPSNLRCLGLTVVSEIDISSPNDQILSF</sequence>
<protein>
    <recommendedName>
        <fullName evidence="3">CCHC-type domain-containing protein</fullName>
    </recommendedName>
</protein>
<evidence type="ECO:0000259" key="3">
    <source>
        <dbReference type="PROSITE" id="PS50158"/>
    </source>
</evidence>
<dbReference type="PANTHER" id="PTHR33194">
    <property type="entry name" value="ZINC KNUCKLE DOMAINCONTAINING PROTEIN"/>
    <property type="match status" value="1"/>
</dbReference>
<reference evidence="4" key="2">
    <citation type="submission" date="2016-04" db="UniProtKB">
        <authorList>
            <consortium name="EnsemblMetazoa"/>
        </authorList>
    </citation>
    <scope>IDENTIFICATION</scope>
</reference>
<dbReference type="GO" id="GO:0003676">
    <property type="term" value="F:nucleic acid binding"/>
    <property type="evidence" value="ECO:0007669"/>
    <property type="project" value="InterPro"/>
</dbReference>
<reference evidence="5" key="1">
    <citation type="submission" date="2011-08" db="EMBL/GenBank/DDBJ databases">
        <authorList>
            <person name="Rombauts S."/>
        </authorList>
    </citation>
    <scope>NUCLEOTIDE SEQUENCE</scope>
    <source>
        <strain evidence="5">London</strain>
    </source>
</reference>
<feature type="compositionally biased region" description="Pro residues" evidence="2">
    <location>
        <begin position="365"/>
        <end position="383"/>
    </location>
</feature>
<dbReference type="PANTHER" id="PTHR33194:SF4">
    <property type="entry name" value="CCHC-TYPE DOMAIN-CONTAINING PROTEIN"/>
    <property type="match status" value="1"/>
</dbReference>
<dbReference type="EnsemblMetazoa" id="tetur06g06883.1">
    <property type="protein sequence ID" value="tetur06g06883.1"/>
    <property type="gene ID" value="tetur06g06883"/>
</dbReference>
<dbReference type="SMART" id="SM00343">
    <property type="entry name" value="ZnF_C2HC"/>
    <property type="match status" value="1"/>
</dbReference>
<dbReference type="InterPro" id="IPR005162">
    <property type="entry name" value="Retrotrans_gag_dom"/>
</dbReference>
<dbReference type="Proteomes" id="UP000015104">
    <property type="component" value="Unassembled WGS sequence"/>
</dbReference>
<dbReference type="PROSITE" id="PS50158">
    <property type="entry name" value="ZF_CCHC"/>
    <property type="match status" value="1"/>
</dbReference>
<evidence type="ECO:0000313" key="5">
    <source>
        <dbReference type="Proteomes" id="UP000015104"/>
    </source>
</evidence>
<keyword evidence="1" id="KW-0863">Zinc-finger</keyword>
<dbReference type="InterPro" id="IPR021109">
    <property type="entry name" value="Peptidase_aspartic_dom_sf"/>
</dbReference>